<sequence>MARTKQTAKKSVGGKAPRKQLATKAARKTAPASGSEGSQKRPMRFRPGSVALKEIRKYQKSTDHLMRKLPFQRLVRGIAAGIRSEFRFRSVVMHCLQEVIESFITTLFEETNQFALHAKRVTVQNKDLALLVKIKYGNLVPLLEIMG</sequence>
<organism evidence="11 12">
    <name type="scientific">Anncaliia algerae PRA339</name>
    <dbReference type="NCBI Taxonomy" id="1288291"/>
    <lineage>
        <taxon>Eukaryota</taxon>
        <taxon>Fungi</taxon>
        <taxon>Fungi incertae sedis</taxon>
        <taxon>Microsporidia</taxon>
        <taxon>Tubulinosematoidea</taxon>
        <taxon>Tubulinosematidae</taxon>
        <taxon>Anncaliia</taxon>
    </lineage>
</organism>
<evidence type="ECO:0000256" key="4">
    <source>
        <dbReference type="ARBA" id="ARBA00022454"/>
    </source>
</evidence>
<dbReference type="PANTHER" id="PTHR11426">
    <property type="entry name" value="HISTONE H3"/>
    <property type="match status" value="1"/>
</dbReference>
<name>A0A059F519_9MICR</name>
<reference evidence="11 12" key="2">
    <citation type="submission" date="2014-03" db="EMBL/GenBank/DDBJ databases">
        <title>The Genome Sequence of Anncaliia algerae insect isolate PRA339.</title>
        <authorList>
            <consortium name="The Broad Institute Genome Sequencing Platform"/>
            <consortium name="The Broad Institute Genome Sequencing Center for Infectious Disease"/>
            <person name="Cuomo C."/>
            <person name="Becnel J."/>
            <person name="Sanscrainte N."/>
            <person name="Walker B."/>
            <person name="Young S.K."/>
            <person name="Zeng Q."/>
            <person name="Gargeya S."/>
            <person name="Fitzgerald M."/>
            <person name="Haas B."/>
            <person name="Abouelleil A."/>
            <person name="Alvarado L."/>
            <person name="Arachchi H.M."/>
            <person name="Berlin A.M."/>
            <person name="Chapman S.B."/>
            <person name="Dewar J."/>
            <person name="Goldberg J."/>
            <person name="Griggs A."/>
            <person name="Gujja S."/>
            <person name="Hansen M."/>
            <person name="Howarth C."/>
            <person name="Imamovic A."/>
            <person name="Larimer J."/>
            <person name="McCowan C."/>
            <person name="Murphy C."/>
            <person name="Neiman D."/>
            <person name="Pearson M."/>
            <person name="Priest M."/>
            <person name="Roberts A."/>
            <person name="Saif S."/>
            <person name="Shea T."/>
            <person name="Sisk P."/>
            <person name="Sykes S."/>
            <person name="Wortman J."/>
            <person name="Nusbaum C."/>
            <person name="Birren B."/>
        </authorList>
    </citation>
    <scope>NUCLEOTIDE SEQUENCE [LARGE SCALE GENOMIC DNA]</scope>
    <source>
        <strain evidence="11 12">PRA339</strain>
    </source>
</reference>
<dbReference type="VEuPathDB" id="MicrosporidiaDB:H312_00328"/>
<evidence type="ECO:0000256" key="9">
    <source>
        <dbReference type="SAM" id="MobiDB-lite"/>
    </source>
</evidence>
<keyword evidence="12" id="KW-1185">Reference proteome</keyword>
<feature type="domain" description="Core Histone H2A/H2B/H3" evidence="10">
    <location>
        <begin position="47"/>
        <end position="134"/>
    </location>
</feature>
<dbReference type="Gene3D" id="1.10.20.10">
    <property type="entry name" value="Histone, subunit A"/>
    <property type="match status" value="1"/>
</dbReference>
<evidence type="ECO:0000256" key="8">
    <source>
        <dbReference type="RuleBase" id="RU004471"/>
    </source>
</evidence>
<reference evidence="12" key="1">
    <citation type="submission" date="2013-02" db="EMBL/GenBank/DDBJ databases">
        <authorList>
            <consortium name="The Broad Institute Genome Sequencing Platform"/>
            <person name="Cuomo C."/>
            <person name="Becnel J."/>
            <person name="Sanscrainte N."/>
            <person name="Walker B."/>
            <person name="Young S.K."/>
            <person name="Zeng Q."/>
            <person name="Gargeya S."/>
            <person name="Fitzgerald M."/>
            <person name="Haas B."/>
            <person name="Abouelleil A."/>
            <person name="Alvarado L."/>
            <person name="Arachchi H.M."/>
            <person name="Berlin A.M."/>
            <person name="Chapman S.B."/>
            <person name="Dewar J."/>
            <person name="Goldberg J."/>
            <person name="Griggs A."/>
            <person name="Gujja S."/>
            <person name="Hansen M."/>
            <person name="Howarth C."/>
            <person name="Imamovic A."/>
            <person name="Larimer J."/>
            <person name="McCowan C."/>
            <person name="Murphy C."/>
            <person name="Neiman D."/>
            <person name="Pearson M."/>
            <person name="Priest M."/>
            <person name="Roberts A."/>
            <person name="Saif S."/>
            <person name="Shea T."/>
            <person name="Sisk P."/>
            <person name="Sykes S."/>
            <person name="Wortman J."/>
            <person name="Nusbaum C."/>
            <person name="Birren B."/>
        </authorList>
    </citation>
    <scope>NUCLEOTIDE SEQUENCE [LARGE SCALE GENOMIC DNA]</scope>
    <source>
        <strain evidence="12">PRA339</strain>
    </source>
</reference>
<dbReference type="STRING" id="1288291.A0A059F519"/>
<comment type="subcellular location">
    <subcellularLocation>
        <location evidence="2">Chromosome</location>
    </subcellularLocation>
    <subcellularLocation>
        <location evidence="1">Nucleus</location>
    </subcellularLocation>
</comment>
<keyword evidence="5" id="KW-0238">DNA-binding</keyword>
<comment type="subunit">
    <text evidence="8">The nucleosome is a histone octamer containing two molecules each of H2A, H2B, H3 and H4 assembled in one H3-H4 heterotetramer and two H2A-H2B heterodimers. The octamer wraps approximately 147 bp of DNA.</text>
</comment>
<dbReference type="Pfam" id="PF00125">
    <property type="entry name" value="Histone"/>
    <property type="match status" value="1"/>
</dbReference>
<dbReference type="GO" id="GO:0005634">
    <property type="term" value="C:nucleus"/>
    <property type="evidence" value="ECO:0007669"/>
    <property type="project" value="UniProtKB-SubCell"/>
</dbReference>
<dbReference type="CDD" id="cd22911">
    <property type="entry name" value="HFD_H3"/>
    <property type="match status" value="1"/>
</dbReference>
<dbReference type="PROSITE" id="PS00959">
    <property type="entry name" value="HISTONE_H3_2"/>
    <property type="match status" value="1"/>
</dbReference>
<proteinExistence type="inferred from homology"/>
<dbReference type="GO" id="GO:0000786">
    <property type="term" value="C:nucleosome"/>
    <property type="evidence" value="ECO:0007669"/>
    <property type="project" value="UniProtKB-KW"/>
</dbReference>
<keyword evidence="6 8" id="KW-0539">Nucleus</keyword>
<dbReference type="InterPro" id="IPR007125">
    <property type="entry name" value="H2A/H2B/H3"/>
</dbReference>
<feature type="region of interest" description="Disordered" evidence="9">
    <location>
        <begin position="1"/>
        <end position="47"/>
    </location>
</feature>
<dbReference type="SUPFAM" id="SSF47113">
    <property type="entry name" value="Histone-fold"/>
    <property type="match status" value="1"/>
</dbReference>
<protein>
    <recommendedName>
        <fullName evidence="8">Histone H3</fullName>
    </recommendedName>
</protein>
<evidence type="ECO:0000313" key="11">
    <source>
        <dbReference type="EMBL" id="KCZ82305.1"/>
    </source>
</evidence>
<dbReference type="PROSITE" id="PS00322">
    <property type="entry name" value="HISTONE_H3_1"/>
    <property type="match status" value="1"/>
</dbReference>
<dbReference type="HOGENOM" id="CLU_078295_4_0_1"/>
<accession>A0A059F519</accession>
<dbReference type="GO" id="GO:0046982">
    <property type="term" value="F:protein heterodimerization activity"/>
    <property type="evidence" value="ECO:0007669"/>
    <property type="project" value="InterPro"/>
</dbReference>
<gene>
    <name evidence="11" type="ORF">H312_00328</name>
</gene>
<keyword evidence="7 8" id="KW-0544">Nucleosome core</keyword>
<keyword evidence="4" id="KW-0158">Chromosome</keyword>
<evidence type="ECO:0000256" key="2">
    <source>
        <dbReference type="ARBA" id="ARBA00004286"/>
    </source>
</evidence>
<dbReference type="GO" id="GO:0003677">
    <property type="term" value="F:DNA binding"/>
    <property type="evidence" value="ECO:0007669"/>
    <property type="project" value="UniProtKB-KW"/>
</dbReference>
<evidence type="ECO:0000256" key="5">
    <source>
        <dbReference type="ARBA" id="ARBA00023125"/>
    </source>
</evidence>
<dbReference type="EMBL" id="KK365131">
    <property type="protein sequence ID" value="KCZ82305.1"/>
    <property type="molecule type" value="Genomic_DNA"/>
</dbReference>
<dbReference type="InterPro" id="IPR000164">
    <property type="entry name" value="Histone_H3/CENP-A"/>
</dbReference>
<evidence type="ECO:0000259" key="10">
    <source>
        <dbReference type="Pfam" id="PF00125"/>
    </source>
</evidence>
<dbReference type="OrthoDB" id="842664at2759"/>
<evidence type="ECO:0000256" key="3">
    <source>
        <dbReference type="ARBA" id="ARBA00010343"/>
    </source>
</evidence>
<dbReference type="FunFam" id="1.10.20.10:FF:000085">
    <property type="entry name" value="Histone H3.2"/>
    <property type="match status" value="1"/>
</dbReference>
<dbReference type="SMART" id="SM00428">
    <property type="entry name" value="H3"/>
    <property type="match status" value="1"/>
</dbReference>
<dbReference type="InterPro" id="IPR009072">
    <property type="entry name" value="Histone-fold"/>
</dbReference>
<dbReference type="GO" id="GO:0030527">
    <property type="term" value="F:structural constituent of chromatin"/>
    <property type="evidence" value="ECO:0007669"/>
    <property type="project" value="InterPro"/>
</dbReference>
<evidence type="ECO:0000313" key="12">
    <source>
        <dbReference type="Proteomes" id="UP000030655"/>
    </source>
</evidence>
<evidence type="ECO:0000256" key="1">
    <source>
        <dbReference type="ARBA" id="ARBA00004123"/>
    </source>
</evidence>
<comment type="similarity">
    <text evidence="3 8">Belongs to the histone H3 family.</text>
</comment>
<dbReference type="AlphaFoldDB" id="A0A059F519"/>
<dbReference type="PRINTS" id="PR00622">
    <property type="entry name" value="HISTONEH3"/>
</dbReference>
<dbReference type="Proteomes" id="UP000030655">
    <property type="component" value="Unassembled WGS sequence"/>
</dbReference>
<evidence type="ECO:0000256" key="6">
    <source>
        <dbReference type="ARBA" id="ARBA00023242"/>
    </source>
</evidence>
<evidence type="ECO:0000256" key="7">
    <source>
        <dbReference type="ARBA" id="ARBA00023269"/>
    </source>
</evidence>